<proteinExistence type="predicted"/>
<dbReference type="PANTHER" id="PTHR43798">
    <property type="entry name" value="MONOACYLGLYCEROL LIPASE"/>
    <property type="match status" value="1"/>
</dbReference>
<dbReference type="InterPro" id="IPR029058">
    <property type="entry name" value="AB_hydrolase_fold"/>
</dbReference>
<evidence type="ECO:0000313" key="3">
    <source>
        <dbReference type="Proteomes" id="UP001499959"/>
    </source>
</evidence>
<dbReference type="Proteomes" id="UP001499959">
    <property type="component" value="Unassembled WGS sequence"/>
</dbReference>
<dbReference type="Pfam" id="PF00561">
    <property type="entry name" value="Abhydrolase_1"/>
    <property type="match status" value="1"/>
</dbReference>
<keyword evidence="2" id="KW-0378">Hydrolase</keyword>
<organism evidence="2 3">
    <name type="scientific">Lysobacter hankyongensis</name>
    <dbReference type="NCBI Taxonomy" id="1176535"/>
    <lineage>
        <taxon>Bacteria</taxon>
        <taxon>Pseudomonadati</taxon>
        <taxon>Pseudomonadota</taxon>
        <taxon>Gammaproteobacteria</taxon>
        <taxon>Lysobacterales</taxon>
        <taxon>Lysobacteraceae</taxon>
        <taxon>Lysobacter</taxon>
    </lineage>
</organism>
<name>A0ABP9B2H7_9GAMM</name>
<comment type="caution">
    <text evidence="2">The sequence shown here is derived from an EMBL/GenBank/DDBJ whole genome shotgun (WGS) entry which is preliminary data.</text>
</comment>
<dbReference type="GO" id="GO:0016787">
    <property type="term" value="F:hydrolase activity"/>
    <property type="evidence" value="ECO:0007669"/>
    <property type="project" value="UniProtKB-KW"/>
</dbReference>
<dbReference type="SUPFAM" id="SSF53474">
    <property type="entry name" value="alpha/beta-Hydrolases"/>
    <property type="match status" value="1"/>
</dbReference>
<evidence type="ECO:0000259" key="1">
    <source>
        <dbReference type="Pfam" id="PF00561"/>
    </source>
</evidence>
<dbReference type="InterPro" id="IPR000073">
    <property type="entry name" value="AB_hydrolase_1"/>
</dbReference>
<evidence type="ECO:0000313" key="2">
    <source>
        <dbReference type="EMBL" id="GAA4789445.1"/>
    </source>
</evidence>
<accession>A0ABP9B2H7</accession>
<dbReference type="InterPro" id="IPR050266">
    <property type="entry name" value="AB_hydrolase_sf"/>
</dbReference>
<dbReference type="PANTHER" id="PTHR43798:SF27">
    <property type="entry name" value="HYDROLASE ALPHA_BETA HYDROLASE FOLD FAMILY"/>
    <property type="match status" value="1"/>
</dbReference>
<gene>
    <name evidence="2" type="ORF">GCM10023307_13300</name>
</gene>
<dbReference type="EMBL" id="BAABJE010000005">
    <property type="protein sequence ID" value="GAA4789445.1"/>
    <property type="molecule type" value="Genomic_DNA"/>
</dbReference>
<sequence>MIPDAGPDGPHTIRTGVPAMLRPLSLTVLALALVACGGKAEKPVTPKTDAKGDLRYGRLVFKPCTLGGDTGQSVDAQCATLMAPENPAAPDGRRIGLAVAMIPAKNLAAADPVVIIAGGPGQSILDSYPMLHDALGDVRRSRNVLLMDARGTGGSHLLQCEELTGLDDTSAESEDPARMRALTERCRDRLAKNADLRFYGTAEHIRDLDLLRESIGVGRLNLAGISYGTRVAQQYAARYPKHTRTVTLDSIAPNTLVLGQEHAQNLDAAIKRQFARCVADTACKRNIGDPATLLAQVRTTLQGGGLAAVRYRDPTSGEWREEVPRFAHLGALLRFYAYRPESASMLPLILHDAAQGRYETLLSQARALSGDVGDSMALGMHLSVSCTEDPEIRSRPEDENTIMGNSIAEFIQAQCAVWPKGTRDPDFRKPLSGDVPVLAISGELDPVTPPRYGDDVVKTLPKGRHLVLPGQGHSVLTTGCMPKLYAQFVETADAKALDAECLKRLKASPPFAGYYGWEP</sequence>
<protein>
    <submittedName>
        <fullName evidence="2">Alpha/beta hydrolase</fullName>
    </submittedName>
</protein>
<dbReference type="Gene3D" id="3.40.50.1820">
    <property type="entry name" value="alpha/beta hydrolase"/>
    <property type="match status" value="1"/>
</dbReference>
<keyword evidence="3" id="KW-1185">Reference proteome</keyword>
<feature type="domain" description="AB hydrolase-1" evidence="1">
    <location>
        <begin position="112"/>
        <end position="476"/>
    </location>
</feature>
<reference evidence="3" key="1">
    <citation type="journal article" date="2019" name="Int. J. Syst. Evol. Microbiol.">
        <title>The Global Catalogue of Microorganisms (GCM) 10K type strain sequencing project: providing services to taxonomists for standard genome sequencing and annotation.</title>
        <authorList>
            <consortium name="The Broad Institute Genomics Platform"/>
            <consortium name="The Broad Institute Genome Sequencing Center for Infectious Disease"/>
            <person name="Wu L."/>
            <person name="Ma J."/>
        </authorList>
    </citation>
    <scope>NUCLEOTIDE SEQUENCE [LARGE SCALE GENOMIC DNA]</scope>
    <source>
        <strain evidence="3">JCM 18204</strain>
    </source>
</reference>